<comment type="caution">
    <text evidence="1">The sequence shown here is derived from an EMBL/GenBank/DDBJ whole genome shotgun (WGS) entry which is preliminary data.</text>
</comment>
<accession>A0A437SST7</accession>
<protein>
    <recommendedName>
        <fullName evidence="3">DUF4054 domain-containing protein</fullName>
    </recommendedName>
</protein>
<name>A0A437SST7_9LACO</name>
<dbReference type="AlphaFoldDB" id="A0A437SST7"/>
<gene>
    <name evidence="1" type="ORF">EJK17_09785</name>
</gene>
<keyword evidence="2" id="KW-1185">Reference proteome</keyword>
<evidence type="ECO:0000313" key="2">
    <source>
        <dbReference type="Proteomes" id="UP000288291"/>
    </source>
</evidence>
<sequence length="132" mass="14636">MVTDIDEVTPALVRTIGGDTFDKKTSDETIAALIDQANLIALTDSMPETATINNKVLPIEKMATLYMTLHLASVIGKSGRGITAEKVDVLERHYADTTSKGWLNSSRWGLLYLWLYRRFGDGQTPRMAVIPH</sequence>
<dbReference type="EMBL" id="RXIA01000034">
    <property type="protein sequence ID" value="RVU70016.1"/>
    <property type="molecule type" value="Genomic_DNA"/>
</dbReference>
<organism evidence="1 2">
    <name type="scientific">Lactobacillus xujianguonis</name>
    <dbReference type="NCBI Taxonomy" id="2495899"/>
    <lineage>
        <taxon>Bacteria</taxon>
        <taxon>Bacillati</taxon>
        <taxon>Bacillota</taxon>
        <taxon>Bacilli</taxon>
        <taxon>Lactobacillales</taxon>
        <taxon>Lactobacillaceae</taxon>
        <taxon>Lactobacillus</taxon>
    </lineage>
</organism>
<dbReference type="Proteomes" id="UP000288291">
    <property type="component" value="Unassembled WGS sequence"/>
</dbReference>
<dbReference type="RefSeq" id="WP_103661953.1">
    <property type="nucleotide sequence ID" value="NZ_ML136902.1"/>
</dbReference>
<evidence type="ECO:0000313" key="1">
    <source>
        <dbReference type="EMBL" id="RVU70016.1"/>
    </source>
</evidence>
<evidence type="ECO:0008006" key="3">
    <source>
        <dbReference type="Google" id="ProtNLM"/>
    </source>
</evidence>
<proteinExistence type="predicted"/>
<reference evidence="1 2" key="1">
    <citation type="submission" date="2018-12" db="EMBL/GenBank/DDBJ databases">
        <authorList>
            <person name="Meng J."/>
        </authorList>
    </citation>
    <scope>NUCLEOTIDE SEQUENCE [LARGE SCALE GENOMIC DNA]</scope>
    <source>
        <strain evidence="1 2">HT111-2</strain>
    </source>
</reference>